<dbReference type="GO" id="GO:0003866">
    <property type="term" value="F:3-phosphoshikimate 1-carboxyvinyltransferase activity"/>
    <property type="evidence" value="ECO:0007669"/>
    <property type="project" value="UniProtKB-UniRule"/>
</dbReference>
<evidence type="ECO:0000256" key="3">
    <source>
        <dbReference type="ARBA" id="ARBA00022605"/>
    </source>
</evidence>
<feature type="binding site" evidence="7">
    <location>
        <position position="174"/>
    </location>
    <ligand>
        <name>3-phosphoshikimate</name>
        <dbReference type="ChEBI" id="CHEBI:145989"/>
    </ligand>
</feature>
<comment type="catalytic activity">
    <reaction evidence="6">
        <text>3-phosphoshikimate + phosphoenolpyruvate = 5-O-(1-carboxyvinyl)-3-phosphoshikimate + phosphate</text>
        <dbReference type="Rhea" id="RHEA:21256"/>
        <dbReference type="ChEBI" id="CHEBI:43474"/>
        <dbReference type="ChEBI" id="CHEBI:57701"/>
        <dbReference type="ChEBI" id="CHEBI:58702"/>
        <dbReference type="ChEBI" id="CHEBI:145989"/>
        <dbReference type="EC" id="2.5.1.19"/>
    </reaction>
    <physiologicalReaction direction="left-to-right" evidence="6">
        <dbReference type="Rhea" id="RHEA:21257"/>
    </physiologicalReaction>
</comment>
<feature type="active site" description="Proton acceptor" evidence="7">
    <location>
        <position position="321"/>
    </location>
</feature>
<keyword evidence="10" id="KW-1185">Reference proteome</keyword>
<dbReference type="PANTHER" id="PTHR21090">
    <property type="entry name" value="AROM/DEHYDROQUINATE SYNTHASE"/>
    <property type="match status" value="1"/>
</dbReference>
<feature type="binding site" evidence="7">
    <location>
        <position position="352"/>
    </location>
    <ligand>
        <name>phosphoenolpyruvate</name>
        <dbReference type="ChEBI" id="CHEBI:58702"/>
    </ligand>
</feature>
<feature type="binding site" evidence="7">
    <location>
        <position position="97"/>
    </location>
    <ligand>
        <name>phosphoenolpyruvate</name>
        <dbReference type="ChEBI" id="CHEBI:58702"/>
    </ligand>
</feature>
<feature type="binding site" evidence="7">
    <location>
        <position position="24"/>
    </location>
    <ligand>
        <name>3-phosphoshikimate</name>
        <dbReference type="ChEBI" id="CHEBI:145989"/>
    </ligand>
</feature>
<organism evidence="9 10">
    <name type="scientific">Rubellicoccus peritrichatus</name>
    <dbReference type="NCBI Taxonomy" id="3080537"/>
    <lineage>
        <taxon>Bacteria</taxon>
        <taxon>Pseudomonadati</taxon>
        <taxon>Verrucomicrobiota</taxon>
        <taxon>Opitutia</taxon>
        <taxon>Puniceicoccales</taxon>
        <taxon>Cerasicoccaceae</taxon>
        <taxon>Rubellicoccus</taxon>
    </lineage>
</organism>
<dbReference type="InterPro" id="IPR013792">
    <property type="entry name" value="RNA3'P_cycl/enolpyr_Trfase_a/b"/>
</dbReference>
<comment type="subunit">
    <text evidence="7">Monomer.</text>
</comment>
<dbReference type="Gene3D" id="3.65.10.10">
    <property type="entry name" value="Enolpyruvate transferase domain"/>
    <property type="match status" value="2"/>
</dbReference>
<dbReference type="InterPro" id="IPR023193">
    <property type="entry name" value="EPSP_synthase_CS"/>
</dbReference>
<evidence type="ECO:0000256" key="7">
    <source>
        <dbReference type="HAMAP-Rule" id="MF_00210"/>
    </source>
</evidence>
<dbReference type="InterPro" id="IPR001986">
    <property type="entry name" value="Enolpyruvate_Tfrase_dom"/>
</dbReference>
<feature type="binding site" evidence="7">
    <location>
        <position position="401"/>
    </location>
    <ligand>
        <name>phosphoenolpyruvate</name>
        <dbReference type="ChEBI" id="CHEBI:58702"/>
    </ligand>
</feature>
<proteinExistence type="inferred from homology"/>
<dbReference type="SUPFAM" id="SSF55205">
    <property type="entry name" value="EPT/RTPC-like"/>
    <property type="match status" value="1"/>
</dbReference>
<protein>
    <recommendedName>
        <fullName evidence="7">3-phosphoshikimate 1-carboxyvinyltransferase</fullName>
        <ecNumber evidence="7">2.5.1.19</ecNumber>
    </recommendedName>
    <alternativeName>
        <fullName evidence="7">5-enolpyruvylshikimate-3-phosphate synthase</fullName>
        <shortName evidence="7">EPSP synthase</shortName>
        <shortName evidence="7">EPSPS</shortName>
    </alternativeName>
</protein>
<evidence type="ECO:0000259" key="8">
    <source>
        <dbReference type="Pfam" id="PF00275"/>
    </source>
</evidence>
<dbReference type="GO" id="GO:0009423">
    <property type="term" value="P:chorismate biosynthetic process"/>
    <property type="evidence" value="ECO:0007669"/>
    <property type="project" value="UniProtKB-UniRule"/>
</dbReference>
<feature type="binding site" evidence="7">
    <location>
        <position position="321"/>
    </location>
    <ligand>
        <name>3-phosphoshikimate</name>
        <dbReference type="ChEBI" id="CHEBI:145989"/>
    </ligand>
</feature>
<dbReference type="Proteomes" id="UP001304300">
    <property type="component" value="Chromosome"/>
</dbReference>
<dbReference type="GO" id="GO:0008652">
    <property type="term" value="P:amino acid biosynthetic process"/>
    <property type="evidence" value="ECO:0007669"/>
    <property type="project" value="UniProtKB-KW"/>
</dbReference>
<evidence type="ECO:0000313" key="9">
    <source>
        <dbReference type="EMBL" id="WOO42943.1"/>
    </source>
</evidence>
<dbReference type="EMBL" id="CP136920">
    <property type="protein sequence ID" value="WOO42943.1"/>
    <property type="molecule type" value="Genomic_DNA"/>
</dbReference>
<keyword evidence="4 7" id="KW-0808">Transferase</keyword>
<keyword evidence="5 7" id="KW-0057">Aromatic amino acid biosynthesis</keyword>
<feature type="binding site" evidence="7">
    <location>
        <position position="175"/>
    </location>
    <ligand>
        <name>phosphoenolpyruvate</name>
        <dbReference type="ChEBI" id="CHEBI:58702"/>
    </ligand>
</feature>
<dbReference type="GO" id="GO:0009073">
    <property type="term" value="P:aromatic amino acid family biosynthetic process"/>
    <property type="evidence" value="ECO:0007669"/>
    <property type="project" value="UniProtKB-KW"/>
</dbReference>
<comment type="function">
    <text evidence="7">Catalyzes the transfer of the enolpyruvyl moiety of phosphoenolpyruvate (PEP) to the 5-hydroxyl of shikimate-3-phosphate (S3P) to produce enolpyruvyl shikimate-3-phosphate and inorganic phosphate.</text>
</comment>
<gene>
    <name evidence="7 9" type="primary">aroA</name>
    <name evidence="9" type="ORF">RZN69_07545</name>
</gene>
<dbReference type="PANTHER" id="PTHR21090:SF5">
    <property type="entry name" value="PENTAFUNCTIONAL AROM POLYPEPTIDE"/>
    <property type="match status" value="1"/>
</dbReference>
<comment type="pathway">
    <text evidence="1 7">Metabolic intermediate biosynthesis; chorismate biosynthesis; chorismate from D-erythrose 4-phosphate and phosphoenolpyruvate: step 6/7.</text>
</comment>
<feature type="binding site" evidence="7">
    <location>
        <position position="25"/>
    </location>
    <ligand>
        <name>3-phosphoshikimate</name>
        <dbReference type="ChEBI" id="CHEBI:145989"/>
    </ligand>
</feature>
<feature type="binding site" evidence="7">
    <location>
        <position position="348"/>
    </location>
    <ligand>
        <name>3-phosphoshikimate</name>
        <dbReference type="ChEBI" id="CHEBI:145989"/>
    </ligand>
</feature>
<dbReference type="CDD" id="cd01556">
    <property type="entry name" value="EPSP_synthase"/>
    <property type="match status" value="1"/>
</dbReference>
<reference evidence="9 10" key="1">
    <citation type="submission" date="2023-10" db="EMBL/GenBank/DDBJ databases">
        <title>Rubellicoccus peritrichatus gen. nov., sp. nov., isolated from an algae of coral reef tank.</title>
        <authorList>
            <person name="Luo J."/>
        </authorList>
    </citation>
    <scope>NUCLEOTIDE SEQUENCE [LARGE SCALE GENOMIC DNA]</scope>
    <source>
        <strain evidence="9 10">CR14</strain>
    </source>
</reference>
<dbReference type="KEGG" id="puo:RZN69_07545"/>
<evidence type="ECO:0000256" key="5">
    <source>
        <dbReference type="ARBA" id="ARBA00023141"/>
    </source>
</evidence>
<keyword evidence="3 7" id="KW-0028">Amino-acid biosynthesis</keyword>
<dbReference type="RefSeq" id="WP_317835477.1">
    <property type="nucleotide sequence ID" value="NZ_CP136920.1"/>
</dbReference>
<feature type="binding site" evidence="7">
    <location>
        <position position="24"/>
    </location>
    <ligand>
        <name>phosphoenolpyruvate</name>
        <dbReference type="ChEBI" id="CHEBI:58702"/>
    </ligand>
</feature>
<sequence length="446" mass="48014">MNDSLIIQPFSKPVSGSVQLPGSKSITNRTLALAAISGSKVTLEGALFSEDTRIMVDSLQKLGFSVQDDETAKSITIEGRSGTIPNAEAELYVGNAGTAARFLTALLCLRDGGCYDLDGSPAMRERPMRGLLDALEKHGACKVTYKGKDGHFPFTLETKGLSGGYLEVDASASSQILSALLIVAPLAEGEPLIVNILGETVSHPFIDMTLGMMEQFGEDPEIGGHTGPFKFRCGPYTAPGASYQIEPDATAASYFMALPWVVGGELLLPKCGHIELQGDIRFLDVLGQLGGSFDEESGTLQVKYPHRLIDGFTQNFNPISDTFLTLAALSPLLNTELTITGIAHTRKQETDRIAAMATELEKLGQNVTETEDSLTVHPDVEAMIALTKDAPLGIDTYHDHRVAMSFGILGCYDLHGDGRPWLEIHNPACCAKTFPNFFDVLESLRS</sequence>
<evidence type="ECO:0000313" key="10">
    <source>
        <dbReference type="Proteomes" id="UP001304300"/>
    </source>
</evidence>
<feature type="binding site" evidence="7">
    <location>
        <position position="202"/>
    </location>
    <ligand>
        <name>3-phosphoshikimate</name>
        <dbReference type="ChEBI" id="CHEBI:145989"/>
    </ligand>
</feature>
<dbReference type="HAMAP" id="MF_00210">
    <property type="entry name" value="EPSP_synth"/>
    <property type="match status" value="1"/>
</dbReference>
<feature type="binding site" evidence="7">
    <location>
        <position position="173"/>
    </location>
    <ligand>
        <name>3-phosphoshikimate</name>
        <dbReference type="ChEBI" id="CHEBI:145989"/>
    </ligand>
</feature>
<feature type="binding site" evidence="7">
    <location>
        <position position="29"/>
    </location>
    <ligand>
        <name>3-phosphoshikimate</name>
        <dbReference type="ChEBI" id="CHEBI:145989"/>
    </ligand>
</feature>
<dbReference type="EC" id="2.5.1.19" evidence="7"/>
<feature type="domain" description="Enolpyruvate transferase" evidence="8">
    <location>
        <begin position="12"/>
        <end position="441"/>
    </location>
</feature>
<comment type="subcellular location">
    <subcellularLocation>
        <location evidence="7">Cytoplasm</location>
    </subcellularLocation>
</comment>
<comment type="similarity">
    <text evidence="2 7">Belongs to the EPSP synthase family.</text>
</comment>
<dbReference type="GO" id="GO:0005737">
    <property type="term" value="C:cytoplasm"/>
    <property type="evidence" value="ECO:0007669"/>
    <property type="project" value="UniProtKB-SubCell"/>
</dbReference>
<keyword evidence="7" id="KW-0963">Cytoplasm</keyword>
<evidence type="ECO:0000256" key="4">
    <source>
        <dbReference type="ARBA" id="ARBA00022679"/>
    </source>
</evidence>
<feature type="binding site" evidence="7">
    <location>
        <position position="126"/>
    </location>
    <ligand>
        <name>phosphoenolpyruvate</name>
        <dbReference type="ChEBI" id="CHEBI:58702"/>
    </ligand>
</feature>
<evidence type="ECO:0000256" key="1">
    <source>
        <dbReference type="ARBA" id="ARBA00004811"/>
    </source>
</evidence>
<evidence type="ECO:0000256" key="2">
    <source>
        <dbReference type="ARBA" id="ARBA00009948"/>
    </source>
</evidence>
<dbReference type="AlphaFoldDB" id="A0AAQ3LFP9"/>
<dbReference type="InterPro" id="IPR006264">
    <property type="entry name" value="EPSP_synthase"/>
</dbReference>
<feature type="binding site" evidence="7">
    <location>
        <position position="432"/>
    </location>
    <ligand>
        <name>phosphoenolpyruvate</name>
        <dbReference type="ChEBI" id="CHEBI:58702"/>
    </ligand>
</feature>
<name>A0AAQ3LFP9_9BACT</name>
<dbReference type="NCBIfam" id="TIGR01356">
    <property type="entry name" value="aroA"/>
    <property type="match status" value="1"/>
</dbReference>
<feature type="binding site" evidence="7">
    <location>
        <position position="175"/>
    </location>
    <ligand>
        <name>3-phosphoshikimate</name>
        <dbReference type="ChEBI" id="CHEBI:145989"/>
    </ligand>
</feature>
<dbReference type="PROSITE" id="PS00104">
    <property type="entry name" value="EPSP_SYNTHASE_1"/>
    <property type="match status" value="1"/>
</dbReference>
<dbReference type="Pfam" id="PF00275">
    <property type="entry name" value="EPSP_synthase"/>
    <property type="match status" value="1"/>
</dbReference>
<dbReference type="InterPro" id="IPR036968">
    <property type="entry name" value="Enolpyruvate_Tfrase_sf"/>
</dbReference>
<comment type="caution">
    <text evidence="7">Lacks conserved residue(s) required for the propagation of feature annotation.</text>
</comment>
<dbReference type="PIRSF" id="PIRSF000505">
    <property type="entry name" value="EPSPS"/>
    <property type="match status" value="1"/>
</dbReference>
<evidence type="ECO:0000256" key="6">
    <source>
        <dbReference type="ARBA" id="ARBA00044633"/>
    </source>
</evidence>
<accession>A0AAQ3LFP9</accession>